<evidence type="ECO:0000256" key="10">
    <source>
        <dbReference type="RuleBase" id="RU362071"/>
    </source>
</evidence>
<comment type="caution">
    <text evidence="11">The sequence shown here is derived from an EMBL/GenBank/DDBJ whole genome shotgun (WGS) entry which is preliminary data.</text>
</comment>
<sequence length="255" mass="28062">MYTLPPISPEEIFTSILLLSRIGGSFFLMPIFGERLLPSLVKLALIIITTVFLSSILENTIQLPKTTLETTVLIIYEIIVGLFIGLVCRIVASSIHTAGMAIGSSIGISAAVMFDVSQGDQGSLIGIFMNMLMIVLLLSMNMHIVLIESIYNSYKYMPIGGLFKNNISIVEILVSSMSFAWQIALQVSAPFIVSSLIMFIGAGVLSRLMPQIQIFFLMLPIQIIIGLLMISVTLPVLSKWLVEKHYEQISIFLGL</sequence>
<evidence type="ECO:0000256" key="8">
    <source>
        <dbReference type="ARBA" id="ARBA00023143"/>
    </source>
</evidence>
<evidence type="ECO:0000313" key="11">
    <source>
        <dbReference type="EMBL" id="MDZ5762512.1"/>
    </source>
</evidence>
<feature type="transmembrane region" description="Helical" evidence="10">
    <location>
        <begin position="99"/>
        <end position="117"/>
    </location>
</feature>
<reference evidence="11 12" key="1">
    <citation type="submission" date="2023-02" db="EMBL/GenBank/DDBJ databases">
        <title>Host association and intracellularity evolved multiple times independently in the Rickettsiales.</title>
        <authorList>
            <person name="Castelli M."/>
            <person name="Nardi T."/>
            <person name="Gammuto L."/>
            <person name="Bellinzona G."/>
            <person name="Sabaneyeva E."/>
            <person name="Potekhin A."/>
            <person name="Serra V."/>
            <person name="Petroni G."/>
            <person name="Sassera D."/>
        </authorList>
    </citation>
    <scope>NUCLEOTIDE SEQUENCE [LARGE SCALE GENOMIC DNA]</scope>
    <source>
        <strain evidence="11 12">BOD18</strain>
    </source>
</reference>
<dbReference type="InterPro" id="IPR006303">
    <property type="entry name" value="FliR"/>
</dbReference>
<dbReference type="EMBL" id="JARGYT010000056">
    <property type="protein sequence ID" value="MDZ5762512.1"/>
    <property type="molecule type" value="Genomic_DNA"/>
</dbReference>
<accession>A0ABU5L8R2</accession>
<evidence type="ECO:0000256" key="6">
    <source>
        <dbReference type="ARBA" id="ARBA00022989"/>
    </source>
</evidence>
<keyword evidence="11" id="KW-0966">Cell projection</keyword>
<evidence type="ECO:0000256" key="1">
    <source>
        <dbReference type="ARBA" id="ARBA00002578"/>
    </source>
</evidence>
<dbReference type="NCBIfam" id="TIGR01400">
    <property type="entry name" value="fliR"/>
    <property type="match status" value="1"/>
</dbReference>
<keyword evidence="11" id="KW-0969">Cilium</keyword>
<dbReference type="PANTHER" id="PTHR30065:SF1">
    <property type="entry name" value="SURFACE PRESENTATION OF ANTIGENS PROTEIN SPAR"/>
    <property type="match status" value="1"/>
</dbReference>
<keyword evidence="11" id="KW-0282">Flagellum</keyword>
<evidence type="ECO:0000256" key="4">
    <source>
        <dbReference type="ARBA" id="ARBA00022475"/>
    </source>
</evidence>
<keyword evidence="12" id="KW-1185">Reference proteome</keyword>
<evidence type="ECO:0000256" key="3">
    <source>
        <dbReference type="ARBA" id="ARBA00021717"/>
    </source>
</evidence>
<keyword evidence="4 10" id="KW-1003">Cell membrane</keyword>
<organism evidence="11 12">
    <name type="scientific">Candidatus Cyrtobacter comes</name>
    <dbReference type="NCBI Taxonomy" id="675776"/>
    <lineage>
        <taxon>Bacteria</taxon>
        <taxon>Pseudomonadati</taxon>
        <taxon>Pseudomonadota</taxon>
        <taxon>Alphaproteobacteria</taxon>
        <taxon>Rickettsiales</taxon>
        <taxon>Candidatus Midichloriaceae</taxon>
        <taxon>Candidatus Cyrtobacter</taxon>
    </lineage>
</organism>
<evidence type="ECO:0000256" key="5">
    <source>
        <dbReference type="ARBA" id="ARBA00022692"/>
    </source>
</evidence>
<comment type="similarity">
    <text evidence="2 10">Belongs to the FliR/MopE/SpaR family.</text>
</comment>
<dbReference type="Pfam" id="PF01311">
    <property type="entry name" value="Bac_export_1"/>
    <property type="match status" value="1"/>
</dbReference>
<evidence type="ECO:0000256" key="7">
    <source>
        <dbReference type="ARBA" id="ARBA00023136"/>
    </source>
</evidence>
<comment type="function">
    <text evidence="1 10">Role in flagellar biosynthesis.</text>
</comment>
<name>A0ABU5L8R2_9RICK</name>
<feature type="transmembrane region" description="Helical" evidence="10">
    <location>
        <begin position="73"/>
        <end position="92"/>
    </location>
</feature>
<feature type="transmembrane region" description="Helical" evidence="10">
    <location>
        <begin position="215"/>
        <end position="237"/>
    </location>
</feature>
<dbReference type="Proteomes" id="UP001293791">
    <property type="component" value="Unassembled WGS sequence"/>
</dbReference>
<dbReference type="RefSeq" id="WP_322497974.1">
    <property type="nucleotide sequence ID" value="NZ_JARGYT010000056.1"/>
</dbReference>
<dbReference type="PANTHER" id="PTHR30065">
    <property type="entry name" value="FLAGELLAR BIOSYNTHETIC PROTEIN FLIR"/>
    <property type="match status" value="1"/>
</dbReference>
<comment type="subcellular location">
    <subcellularLocation>
        <location evidence="10">Cell membrane</location>
        <topology evidence="10">Multi-pass membrane protein</topology>
    </subcellularLocation>
    <subcellularLocation>
        <location evidence="10">Bacterial flagellum basal body</location>
    </subcellularLocation>
</comment>
<evidence type="ECO:0000256" key="2">
    <source>
        <dbReference type="ARBA" id="ARBA00009772"/>
    </source>
</evidence>
<gene>
    <name evidence="11" type="ORF">Cyrtocomes_00899</name>
</gene>
<feature type="transmembrane region" description="Helical" evidence="10">
    <location>
        <begin position="40"/>
        <end position="61"/>
    </location>
</feature>
<dbReference type="InterPro" id="IPR002010">
    <property type="entry name" value="T3SS_IM_R"/>
</dbReference>
<keyword evidence="7 10" id="KW-0472">Membrane</keyword>
<proteinExistence type="inferred from homology"/>
<evidence type="ECO:0000313" key="12">
    <source>
        <dbReference type="Proteomes" id="UP001293791"/>
    </source>
</evidence>
<feature type="transmembrane region" description="Helical" evidence="10">
    <location>
        <begin position="123"/>
        <end position="146"/>
    </location>
</feature>
<keyword evidence="5 10" id="KW-0812">Transmembrane</keyword>
<evidence type="ECO:0000256" key="9">
    <source>
        <dbReference type="NCBIfam" id="TIGR01400"/>
    </source>
</evidence>
<keyword evidence="6 10" id="KW-1133">Transmembrane helix</keyword>
<feature type="transmembrane region" description="Helical" evidence="10">
    <location>
        <begin position="191"/>
        <end position="208"/>
    </location>
</feature>
<protein>
    <recommendedName>
        <fullName evidence="3 9">Flagellar biosynthetic protein FliR</fullName>
    </recommendedName>
</protein>
<dbReference type="PRINTS" id="PR00953">
    <property type="entry name" value="TYPE3IMRPROT"/>
</dbReference>
<keyword evidence="8 10" id="KW-0975">Bacterial flagellum</keyword>